<evidence type="ECO:0000256" key="2">
    <source>
        <dbReference type="SAM" id="Phobius"/>
    </source>
</evidence>
<proteinExistence type="predicted"/>
<feature type="transmembrane region" description="Helical" evidence="2">
    <location>
        <begin position="57"/>
        <end position="81"/>
    </location>
</feature>
<feature type="domain" description="DUF7703" evidence="3">
    <location>
        <begin position="28"/>
        <end position="257"/>
    </location>
</feature>
<evidence type="ECO:0000313" key="5">
    <source>
        <dbReference type="Proteomes" id="UP000326532"/>
    </source>
</evidence>
<name>A0A5N6DZK7_ASPPA</name>
<dbReference type="VEuPathDB" id="FungiDB:BDV34DRAFT_220362"/>
<keyword evidence="2" id="KW-0472">Membrane</keyword>
<dbReference type="AlphaFoldDB" id="A0A5N6DZK7"/>
<feature type="transmembrane region" description="Helical" evidence="2">
    <location>
        <begin position="87"/>
        <end position="110"/>
    </location>
</feature>
<keyword evidence="5" id="KW-1185">Reference proteome</keyword>
<feature type="transmembrane region" description="Helical" evidence="2">
    <location>
        <begin position="167"/>
        <end position="185"/>
    </location>
</feature>
<keyword evidence="2" id="KW-0812">Transmembrane</keyword>
<feature type="compositionally biased region" description="Basic and acidic residues" evidence="1">
    <location>
        <begin position="320"/>
        <end position="329"/>
    </location>
</feature>
<evidence type="ECO:0000256" key="1">
    <source>
        <dbReference type="SAM" id="MobiDB-lite"/>
    </source>
</evidence>
<dbReference type="Proteomes" id="UP000326532">
    <property type="component" value="Unassembled WGS sequence"/>
</dbReference>
<dbReference type="EMBL" id="ML734941">
    <property type="protein sequence ID" value="KAB8210682.1"/>
    <property type="molecule type" value="Genomic_DNA"/>
</dbReference>
<dbReference type="Pfam" id="PF24802">
    <property type="entry name" value="DUF7703"/>
    <property type="match status" value="1"/>
</dbReference>
<feature type="transmembrane region" description="Helical" evidence="2">
    <location>
        <begin position="26"/>
        <end position="50"/>
    </location>
</feature>
<gene>
    <name evidence="4" type="ORF">BDV34DRAFT_220362</name>
</gene>
<dbReference type="InterPro" id="IPR056120">
    <property type="entry name" value="DUF7703"/>
</dbReference>
<feature type="transmembrane region" description="Helical" evidence="2">
    <location>
        <begin position="122"/>
        <end position="147"/>
    </location>
</feature>
<dbReference type="PANTHER" id="PTHR37013:SF3">
    <property type="entry name" value="INTEGRAL MEMBRANE PROTEIN (AFU_ORTHOLOGUE AFUA_1G05950)"/>
    <property type="match status" value="1"/>
</dbReference>
<evidence type="ECO:0000313" key="4">
    <source>
        <dbReference type="EMBL" id="KAB8210682.1"/>
    </source>
</evidence>
<feature type="transmembrane region" description="Helical" evidence="2">
    <location>
        <begin position="206"/>
        <end position="225"/>
    </location>
</feature>
<protein>
    <recommendedName>
        <fullName evidence="3">DUF7703 domain-containing protein</fullName>
    </recommendedName>
</protein>
<dbReference type="OMA" id="IWETVRM"/>
<accession>A0A5N6DZK7</accession>
<dbReference type="PANTHER" id="PTHR37013">
    <property type="entry name" value="INTEGRAL MEMBRANE PROTEIN (AFU_ORTHOLOGUE AFUA_1G05950)-RELATED"/>
    <property type="match status" value="1"/>
</dbReference>
<organism evidence="4 5">
    <name type="scientific">Aspergillus parasiticus</name>
    <dbReference type="NCBI Taxonomy" id="5067"/>
    <lineage>
        <taxon>Eukaryota</taxon>
        <taxon>Fungi</taxon>
        <taxon>Dikarya</taxon>
        <taxon>Ascomycota</taxon>
        <taxon>Pezizomycotina</taxon>
        <taxon>Eurotiomycetes</taxon>
        <taxon>Eurotiomycetidae</taxon>
        <taxon>Eurotiales</taxon>
        <taxon>Aspergillaceae</taxon>
        <taxon>Aspergillus</taxon>
        <taxon>Aspergillus subgen. Circumdati</taxon>
    </lineage>
</organism>
<keyword evidence="2" id="KW-1133">Transmembrane helix</keyword>
<sequence>MVSGHGASPGNGITGGYTGNDIGFKIAIATLAAVTWYNAIELIILVFVTFSQYHGLYFWSLFIASSVGLVPYQVGFLLKFFNLTDQTWLSVTFITIGWWAMVTGQSLVLYSRLHLVLGNARILRRVLAMIIVDAIILHIPTTVLTYGSNLAGGRAAYINGYNIMEKIQMTGFCIQEFIISGLYIWETVRMLRLDPDRGKRKIMYQLVAINLVSILMDVGLLVVEYKDMYIMETMIKGVVYSIKLKLEFAVLGKLVHLVHSHVWKTESVARPTSDFPDFVDASRVTSDLTHAMPTARHRSHPWMDTDDVSIAMFEHAGLSRDQETGHSEVSHSWSGETHTNHPYPDRELSPVDFTSLHQQKSLPSKTSTESPGLPFIDSVSHSPTFPEPPSTFVLSDPPYDNYFYLDCNVAAPGGNSGVRAYVASQNGANGSLEIQEVPLDVGDPLVQVYTSPGSSKYPGVVVKGVLHIDSSATLTVLILGIGNAISIRSSCTPDLVGENTLCALLQF</sequence>
<feature type="region of interest" description="Disordered" evidence="1">
    <location>
        <begin position="320"/>
        <end position="349"/>
    </location>
</feature>
<evidence type="ECO:0000259" key="3">
    <source>
        <dbReference type="Pfam" id="PF24802"/>
    </source>
</evidence>
<reference evidence="4 5" key="1">
    <citation type="submission" date="2019-04" db="EMBL/GenBank/DDBJ databases">
        <title>Fungal friends and foes A comparative genomics study of 23 Aspergillus species from section Flavi.</title>
        <authorList>
            <consortium name="DOE Joint Genome Institute"/>
            <person name="Kjaerbolling I."/>
            <person name="Vesth T.C."/>
            <person name="Frisvad J.C."/>
            <person name="Nybo J.L."/>
            <person name="Theobald S."/>
            <person name="Kildgaard S."/>
            <person name="Petersen T.I."/>
            <person name="Kuo A."/>
            <person name="Sato A."/>
            <person name="Lyhne E.K."/>
            <person name="Kogle M.E."/>
            <person name="Wiebenga A."/>
            <person name="Kun R.S."/>
            <person name="Lubbers R.J."/>
            <person name="Makela M.R."/>
            <person name="Barry K."/>
            <person name="Chovatia M."/>
            <person name="Clum A."/>
            <person name="Daum C."/>
            <person name="Haridas S."/>
            <person name="He G."/>
            <person name="LaButti K."/>
            <person name="Lipzen A."/>
            <person name="Mondo S."/>
            <person name="Pangilinan J."/>
            <person name="Riley R."/>
            <person name="Salamov A."/>
            <person name="Simmons B.A."/>
            <person name="Magnuson J.K."/>
            <person name="Henrissat B."/>
            <person name="Mortensen U.H."/>
            <person name="Larsen T.O."/>
            <person name="De vries R.P."/>
            <person name="Grigoriev I.V."/>
            <person name="Machida M."/>
            <person name="Baker S.E."/>
            <person name="Andersen M.R."/>
        </authorList>
    </citation>
    <scope>NUCLEOTIDE SEQUENCE [LARGE SCALE GENOMIC DNA]</scope>
    <source>
        <strain evidence="4 5">CBS 117618</strain>
    </source>
</reference>